<reference evidence="2 3" key="2">
    <citation type="submission" date="2018-03" db="EMBL/GenBank/DDBJ databases">
        <title>The ancient ancestry and fast evolution of plastids.</title>
        <authorList>
            <person name="Moore K.R."/>
            <person name="Magnabosco C."/>
            <person name="Momper L."/>
            <person name="Gold D.A."/>
            <person name="Bosak T."/>
            <person name="Fournier G.P."/>
        </authorList>
    </citation>
    <scope>NUCLEOTIDE SEQUENCE [LARGE SCALE GENOMIC DNA]</scope>
    <source>
        <strain evidence="2 3">CCAP 1448/3</strain>
    </source>
</reference>
<feature type="compositionally biased region" description="Basic and acidic residues" evidence="1">
    <location>
        <begin position="330"/>
        <end position="341"/>
    </location>
</feature>
<protein>
    <submittedName>
        <fullName evidence="2">Uncharacterized protein</fullName>
    </submittedName>
</protein>
<proteinExistence type="predicted"/>
<dbReference type="OrthoDB" id="506234at2"/>
<organism evidence="2 3">
    <name type="scientific">Merismopedia glauca CCAP 1448/3</name>
    <dbReference type="NCBI Taxonomy" id="1296344"/>
    <lineage>
        <taxon>Bacteria</taxon>
        <taxon>Bacillati</taxon>
        <taxon>Cyanobacteriota</taxon>
        <taxon>Cyanophyceae</taxon>
        <taxon>Synechococcales</taxon>
        <taxon>Merismopediaceae</taxon>
        <taxon>Merismopedia</taxon>
    </lineage>
</organism>
<accession>A0A2T1BXD6</accession>
<dbReference type="AlphaFoldDB" id="A0A2T1BXD6"/>
<dbReference type="RefSeq" id="WP_106291528.1">
    <property type="nucleotide sequence ID" value="NZ_CAWNTC010000217.1"/>
</dbReference>
<dbReference type="Proteomes" id="UP000238762">
    <property type="component" value="Unassembled WGS sequence"/>
</dbReference>
<feature type="region of interest" description="Disordered" evidence="1">
    <location>
        <begin position="291"/>
        <end position="364"/>
    </location>
</feature>
<feature type="region of interest" description="Disordered" evidence="1">
    <location>
        <begin position="171"/>
        <end position="191"/>
    </location>
</feature>
<evidence type="ECO:0000313" key="3">
    <source>
        <dbReference type="Proteomes" id="UP000238762"/>
    </source>
</evidence>
<evidence type="ECO:0000313" key="2">
    <source>
        <dbReference type="EMBL" id="PSB00676.1"/>
    </source>
</evidence>
<sequence length="364" mass="40357">MKISQSEPNQHFYQAIGTVYGILDIKPPNSTLMIGEQVFPASVKGGIEKRHHPGEVECFKFYPKLREGTLCLHIIAVVSEPLVPEPTPVNSGGELILKGCWELYQEQPYFIIYRNDLRGIGDRLTRSLVPVVWDNAPPADGQFWSVGATIEDGALKIAKAEGPFEPPPKATFFSKNQQTQKTKTPVPAAAKPPIEVPPLTIEEIKAMSIPAKVQLACKINQLPPERTLPDGRSEFFLNDGERILTVRMKQKTFKKLKEHGFENWVATISGTLGEVTETGFELANASVQVFEKKEKEKDTETKPEDMKEVAVSTSNAAVARHQKAAQSASEPRKETAAEKKQPPPVQDDSPVAKKKRLLQGIEMK</sequence>
<evidence type="ECO:0000256" key="1">
    <source>
        <dbReference type="SAM" id="MobiDB-lite"/>
    </source>
</evidence>
<comment type="caution">
    <text evidence="2">The sequence shown here is derived from an EMBL/GenBank/DDBJ whole genome shotgun (WGS) entry which is preliminary data.</text>
</comment>
<name>A0A2T1BXD6_9CYAN</name>
<reference evidence="2 3" key="1">
    <citation type="submission" date="2018-02" db="EMBL/GenBank/DDBJ databases">
        <authorList>
            <person name="Cohen D.B."/>
            <person name="Kent A.D."/>
        </authorList>
    </citation>
    <scope>NUCLEOTIDE SEQUENCE [LARGE SCALE GENOMIC DNA]</scope>
    <source>
        <strain evidence="2 3">CCAP 1448/3</strain>
    </source>
</reference>
<gene>
    <name evidence="2" type="ORF">C7B64_22280</name>
</gene>
<dbReference type="EMBL" id="PVWJ01000173">
    <property type="protein sequence ID" value="PSB00676.1"/>
    <property type="molecule type" value="Genomic_DNA"/>
</dbReference>
<keyword evidence="3" id="KW-1185">Reference proteome</keyword>
<feature type="compositionally biased region" description="Basic and acidic residues" evidence="1">
    <location>
        <begin position="291"/>
        <end position="308"/>
    </location>
</feature>
<feature type="compositionally biased region" description="Low complexity" evidence="1">
    <location>
        <begin position="179"/>
        <end position="191"/>
    </location>
</feature>